<organism evidence="11 12">
    <name type="scientific">Lasiosphaeria miniovina</name>
    <dbReference type="NCBI Taxonomy" id="1954250"/>
    <lineage>
        <taxon>Eukaryota</taxon>
        <taxon>Fungi</taxon>
        <taxon>Dikarya</taxon>
        <taxon>Ascomycota</taxon>
        <taxon>Pezizomycotina</taxon>
        <taxon>Sordariomycetes</taxon>
        <taxon>Sordariomycetidae</taxon>
        <taxon>Sordariales</taxon>
        <taxon>Lasiosphaeriaceae</taxon>
        <taxon>Lasiosphaeria</taxon>
    </lineage>
</organism>
<feature type="site" description="Important for enzyme activity" evidence="7">
    <location>
        <position position="290"/>
    </location>
</feature>
<evidence type="ECO:0000256" key="5">
    <source>
        <dbReference type="ARBA" id="ARBA00022801"/>
    </source>
</evidence>
<accession>A0AA40ADG9</accession>
<name>A0AA40ADG9_9PEZI</name>
<dbReference type="Proteomes" id="UP001172101">
    <property type="component" value="Unassembled WGS sequence"/>
</dbReference>
<keyword evidence="6 7" id="KW-0788">Thiol protease</keyword>
<dbReference type="InterPro" id="IPR036959">
    <property type="entry name" value="Peptidase_C12_UCH_sf"/>
</dbReference>
<dbReference type="FunFam" id="3.40.532.10:FF:000010">
    <property type="entry name" value="Ubiquitin carboxyl-terminal hydrolase"/>
    <property type="match status" value="1"/>
</dbReference>
<feature type="active site" description="Proton donor" evidence="7">
    <location>
        <position position="275"/>
    </location>
</feature>
<dbReference type="GeneID" id="85321448"/>
<dbReference type="InterPro" id="IPR001578">
    <property type="entry name" value="Peptidase_C12_UCH"/>
</dbReference>
<dbReference type="AlphaFoldDB" id="A0AA40ADG9"/>
<evidence type="ECO:0000256" key="1">
    <source>
        <dbReference type="ARBA" id="ARBA00000707"/>
    </source>
</evidence>
<evidence type="ECO:0000256" key="6">
    <source>
        <dbReference type="ARBA" id="ARBA00022807"/>
    </source>
</evidence>
<gene>
    <name evidence="11" type="ORF">B0T26DRAFT_650441</name>
</gene>
<dbReference type="InterPro" id="IPR038765">
    <property type="entry name" value="Papain-like_cys_pep_sf"/>
</dbReference>
<feature type="region of interest" description="Disordered" evidence="9">
    <location>
        <begin position="1"/>
        <end position="78"/>
    </location>
</feature>
<dbReference type="RefSeq" id="XP_060295128.1">
    <property type="nucleotide sequence ID" value="XM_060438178.1"/>
</dbReference>
<feature type="compositionally biased region" description="Polar residues" evidence="9">
    <location>
        <begin position="50"/>
        <end position="65"/>
    </location>
</feature>
<keyword evidence="5 7" id="KW-0378">Hydrolase</keyword>
<sequence length="492" mass="55326">MAHAQAPSSPNQDTGPSIADSKPSAALRRSHRARRPLAEFGTDDLAYHNAASTSKASPQPAASSRRNPKRKAAPEVFDVPNNLLEASLGPWQENEQDEWPSWTEIESEPAFFNGILDQLGVKDAKIEEVLSVDEDSLAQLPDPTYGLVFLYEYVEEGSSEATKSGQTVWFANQTTNNACATVALFNIIMNAEGLALGEKLDQFKQESMELAPPLRGNLLTNSHWIRVAHNSFTRRLDLLNAALSLQNEVDDKNKKRTKTSSRRKKTKPTTDTAYHFIAFVPAGGDVWQLDGLEWNPYHIGKVGQGQHWTSIVQPVIKARMMQYETDRLSFSLLALCGDQLASIRRDLAINICCLQELEDIWASKLEWNDSKSGRFSLISSSSSDKLEEYRLDAEDVLAISHQADEFKEFQRTVGDPSVDATRALEMRQKFYNDQMGIRSDYVARMRSNDEETEKILRRKMDHTPAIHEWVQKLADHGALAKLHQEAQLQNPM</sequence>
<dbReference type="PANTHER" id="PTHR10589:SF16">
    <property type="entry name" value="UBIQUITIN CARBOXYL-TERMINAL HYDROLASE ISOZYME L5"/>
    <property type="match status" value="1"/>
</dbReference>
<dbReference type="PROSITE" id="PS52048">
    <property type="entry name" value="UCH_DOMAIN"/>
    <property type="match status" value="1"/>
</dbReference>
<evidence type="ECO:0000256" key="2">
    <source>
        <dbReference type="ARBA" id="ARBA00009326"/>
    </source>
</evidence>
<keyword evidence="4 7" id="KW-0833">Ubl conjugation pathway</keyword>
<dbReference type="GO" id="GO:0016579">
    <property type="term" value="P:protein deubiquitination"/>
    <property type="evidence" value="ECO:0007669"/>
    <property type="project" value="TreeGrafter"/>
</dbReference>
<keyword evidence="3 7" id="KW-0645">Protease</keyword>
<evidence type="ECO:0000259" key="10">
    <source>
        <dbReference type="PROSITE" id="PS52048"/>
    </source>
</evidence>
<dbReference type="SUPFAM" id="SSF54001">
    <property type="entry name" value="Cysteine proteinases"/>
    <property type="match status" value="1"/>
</dbReference>
<dbReference type="GO" id="GO:0006511">
    <property type="term" value="P:ubiquitin-dependent protein catabolic process"/>
    <property type="evidence" value="ECO:0007669"/>
    <property type="project" value="UniProtKB-UniRule"/>
</dbReference>
<evidence type="ECO:0000256" key="3">
    <source>
        <dbReference type="ARBA" id="ARBA00022670"/>
    </source>
</evidence>
<dbReference type="EMBL" id="JAUIRO010000005">
    <property type="protein sequence ID" value="KAK0713806.1"/>
    <property type="molecule type" value="Genomic_DNA"/>
</dbReference>
<dbReference type="GO" id="GO:0005737">
    <property type="term" value="C:cytoplasm"/>
    <property type="evidence" value="ECO:0007669"/>
    <property type="project" value="TreeGrafter"/>
</dbReference>
<evidence type="ECO:0000313" key="11">
    <source>
        <dbReference type="EMBL" id="KAK0713806.1"/>
    </source>
</evidence>
<comment type="caution">
    <text evidence="11">The sequence shown here is derived from an EMBL/GenBank/DDBJ whole genome shotgun (WGS) entry which is preliminary data.</text>
</comment>
<protein>
    <recommendedName>
        <fullName evidence="8">Ubiquitin carboxyl-terminal hydrolase</fullName>
        <ecNumber evidence="8">3.4.19.12</ecNumber>
    </recommendedName>
</protein>
<dbReference type="PROSITE" id="PS52049">
    <property type="entry name" value="ULD"/>
    <property type="match status" value="1"/>
</dbReference>
<evidence type="ECO:0000256" key="9">
    <source>
        <dbReference type="SAM" id="MobiDB-lite"/>
    </source>
</evidence>
<evidence type="ECO:0000313" key="12">
    <source>
        <dbReference type="Proteomes" id="UP001172101"/>
    </source>
</evidence>
<comment type="similarity">
    <text evidence="2 7 8">Belongs to the peptidase C12 family.</text>
</comment>
<evidence type="ECO:0000256" key="4">
    <source>
        <dbReference type="ARBA" id="ARBA00022786"/>
    </source>
</evidence>
<dbReference type="PRINTS" id="PR00707">
    <property type="entry name" value="UBCTHYDRLASE"/>
</dbReference>
<dbReference type="PANTHER" id="PTHR10589">
    <property type="entry name" value="UBIQUITIN CARBOXYL-TERMINAL HYDROLASE"/>
    <property type="match status" value="1"/>
</dbReference>
<evidence type="ECO:0000256" key="7">
    <source>
        <dbReference type="PROSITE-ProRule" id="PRU01393"/>
    </source>
</evidence>
<evidence type="ECO:0000256" key="8">
    <source>
        <dbReference type="RuleBase" id="RU361215"/>
    </source>
</evidence>
<feature type="active site" description="Nucleophile" evidence="7">
    <location>
        <position position="179"/>
    </location>
</feature>
<reference evidence="11" key="1">
    <citation type="submission" date="2023-06" db="EMBL/GenBank/DDBJ databases">
        <title>Genome-scale phylogeny and comparative genomics of the fungal order Sordariales.</title>
        <authorList>
            <consortium name="Lawrence Berkeley National Laboratory"/>
            <person name="Hensen N."/>
            <person name="Bonometti L."/>
            <person name="Westerberg I."/>
            <person name="Brannstrom I.O."/>
            <person name="Guillou S."/>
            <person name="Cros-Aarteil S."/>
            <person name="Calhoun S."/>
            <person name="Haridas S."/>
            <person name="Kuo A."/>
            <person name="Mondo S."/>
            <person name="Pangilinan J."/>
            <person name="Riley R."/>
            <person name="LaButti K."/>
            <person name="Andreopoulos B."/>
            <person name="Lipzen A."/>
            <person name="Chen C."/>
            <person name="Yanf M."/>
            <person name="Daum C."/>
            <person name="Ng V."/>
            <person name="Clum A."/>
            <person name="Steindorff A."/>
            <person name="Ohm R."/>
            <person name="Martin F."/>
            <person name="Silar P."/>
            <person name="Natvig D."/>
            <person name="Lalanne C."/>
            <person name="Gautier V."/>
            <person name="Ament-velasquez S.L."/>
            <person name="Kruys A."/>
            <person name="Hutchinson M.I."/>
            <person name="Powell A.J."/>
            <person name="Barry K."/>
            <person name="Miller A.N."/>
            <person name="Grigoriev I.V."/>
            <person name="Debuchy R."/>
            <person name="Gladieux P."/>
            <person name="Thoren M.H."/>
            <person name="Johannesson H."/>
        </authorList>
    </citation>
    <scope>NUCLEOTIDE SEQUENCE</scope>
    <source>
        <strain evidence="11">SMH2392-1A</strain>
    </source>
</reference>
<dbReference type="Pfam" id="PF01088">
    <property type="entry name" value="Peptidase_C12"/>
    <property type="match status" value="1"/>
</dbReference>
<proteinExistence type="inferred from homology"/>
<dbReference type="Gene3D" id="3.40.532.10">
    <property type="entry name" value="Peptidase C12, ubiquitin carboxyl-terminal hydrolase"/>
    <property type="match status" value="1"/>
</dbReference>
<keyword evidence="12" id="KW-1185">Reference proteome</keyword>
<dbReference type="GO" id="GO:0004843">
    <property type="term" value="F:cysteine-type deubiquitinase activity"/>
    <property type="evidence" value="ECO:0007669"/>
    <property type="project" value="UniProtKB-UniRule"/>
</dbReference>
<dbReference type="EC" id="3.4.19.12" evidence="8"/>
<feature type="compositionally biased region" description="Polar residues" evidence="9">
    <location>
        <begin position="1"/>
        <end position="15"/>
    </location>
</feature>
<comment type="catalytic activity">
    <reaction evidence="1 7 8">
        <text>Thiol-dependent hydrolysis of ester, thioester, amide, peptide and isopeptide bonds formed by the C-terminal Gly of ubiquitin (a 76-residue protein attached to proteins as an intracellular targeting signal).</text>
        <dbReference type="EC" id="3.4.19.12"/>
    </reaction>
</comment>
<feature type="domain" description="UCH catalytic" evidence="10">
    <location>
        <begin position="101"/>
        <end position="337"/>
    </location>
</feature>
<feature type="site" description="Transition state stabilizer" evidence="7">
    <location>
        <position position="173"/>
    </location>
</feature>